<dbReference type="RefSeq" id="WP_107844837.1">
    <property type="nucleotide sequence ID" value="NZ_QBKS01000001.1"/>
</dbReference>
<evidence type="ECO:0000256" key="2">
    <source>
        <dbReference type="ARBA" id="ARBA00022630"/>
    </source>
</evidence>
<gene>
    <name evidence="5" type="ORF">C8N43_1320</name>
</gene>
<name>A0A2T6BKR3_9RHOB</name>
<evidence type="ECO:0000256" key="3">
    <source>
        <dbReference type="ARBA" id="ARBA00022643"/>
    </source>
</evidence>
<reference evidence="5 6" key="1">
    <citation type="submission" date="2018-04" db="EMBL/GenBank/DDBJ databases">
        <title>Genomic Encyclopedia of Archaeal and Bacterial Type Strains, Phase II (KMG-II): from individual species to whole genera.</title>
        <authorList>
            <person name="Goeker M."/>
        </authorList>
    </citation>
    <scope>NUCLEOTIDE SEQUENCE [LARGE SCALE GENOMIC DNA]</scope>
    <source>
        <strain evidence="5 6">DSM 100977</strain>
    </source>
</reference>
<dbReference type="PROSITE" id="PS50902">
    <property type="entry name" value="FLAVODOXIN_LIKE"/>
    <property type="match status" value="1"/>
</dbReference>
<evidence type="ECO:0000313" key="6">
    <source>
        <dbReference type="Proteomes" id="UP000243978"/>
    </source>
</evidence>
<comment type="cofactor">
    <cofactor evidence="1">
        <name>FMN</name>
        <dbReference type="ChEBI" id="CHEBI:58210"/>
    </cofactor>
</comment>
<dbReference type="PANTHER" id="PTHR38030">
    <property type="entry name" value="PROTOPORPHYRINOGEN IX DEHYDROGENASE [MENAQUINONE]"/>
    <property type="match status" value="1"/>
</dbReference>
<dbReference type="PROSITE" id="PS00201">
    <property type="entry name" value="FLAVODOXIN"/>
    <property type="match status" value="1"/>
</dbReference>
<dbReference type="InterPro" id="IPR029039">
    <property type="entry name" value="Flavoprotein-like_sf"/>
</dbReference>
<dbReference type="SUPFAM" id="SSF52218">
    <property type="entry name" value="Flavoproteins"/>
    <property type="match status" value="1"/>
</dbReference>
<dbReference type="GO" id="GO:0070819">
    <property type="term" value="F:menaquinone-dependent protoporphyrinogen oxidase activity"/>
    <property type="evidence" value="ECO:0007669"/>
    <property type="project" value="TreeGrafter"/>
</dbReference>
<dbReference type="InterPro" id="IPR008254">
    <property type="entry name" value="Flavodoxin/NO_synth"/>
</dbReference>
<sequence>MKVLILYGSIEGQTAKIARVVADEVTAAGHEAMLVDADTPEGLQLDGVDAAILAASVHQRRHPRQFEALLAGYASQLKDIKTLILSVSLSAAFPEGQEEADDYLTEMKMRTNFEPDDELLVAGAVKTAKYDYFAMQVVRHVLLRDRDDVDPNQGEHEFTDWEGLSAKVRDFLA</sequence>
<dbReference type="InterPro" id="IPR026816">
    <property type="entry name" value="Flavodoxin_dom"/>
</dbReference>
<evidence type="ECO:0000256" key="1">
    <source>
        <dbReference type="ARBA" id="ARBA00001917"/>
    </source>
</evidence>
<keyword evidence="6" id="KW-1185">Reference proteome</keyword>
<dbReference type="AlphaFoldDB" id="A0A2T6BKR3"/>
<protein>
    <submittedName>
        <fullName evidence="5">Menaquinone-dependent protoporphyrinogen oxidase</fullName>
    </submittedName>
</protein>
<dbReference type="Proteomes" id="UP000243978">
    <property type="component" value="Unassembled WGS sequence"/>
</dbReference>
<organism evidence="5 6">
    <name type="scientific">Litoreibacter ponti</name>
    <dbReference type="NCBI Taxonomy" id="1510457"/>
    <lineage>
        <taxon>Bacteria</taxon>
        <taxon>Pseudomonadati</taxon>
        <taxon>Pseudomonadota</taxon>
        <taxon>Alphaproteobacteria</taxon>
        <taxon>Rhodobacterales</taxon>
        <taxon>Roseobacteraceae</taxon>
        <taxon>Litoreibacter</taxon>
    </lineage>
</organism>
<dbReference type="InterPro" id="IPR001226">
    <property type="entry name" value="Flavodoxin_CS"/>
</dbReference>
<dbReference type="Gene3D" id="3.40.50.360">
    <property type="match status" value="1"/>
</dbReference>
<feature type="domain" description="Flavodoxin-like" evidence="4">
    <location>
        <begin position="3"/>
        <end position="166"/>
    </location>
</feature>
<dbReference type="GO" id="GO:0009055">
    <property type="term" value="F:electron transfer activity"/>
    <property type="evidence" value="ECO:0007669"/>
    <property type="project" value="InterPro"/>
</dbReference>
<dbReference type="Pfam" id="PF12724">
    <property type="entry name" value="Flavodoxin_5"/>
    <property type="match status" value="1"/>
</dbReference>
<dbReference type="GO" id="GO:0006783">
    <property type="term" value="P:heme biosynthetic process"/>
    <property type="evidence" value="ECO:0007669"/>
    <property type="project" value="TreeGrafter"/>
</dbReference>
<comment type="caution">
    <text evidence="5">The sequence shown here is derived from an EMBL/GenBank/DDBJ whole genome shotgun (WGS) entry which is preliminary data.</text>
</comment>
<keyword evidence="2" id="KW-0285">Flavoprotein</keyword>
<dbReference type="InterPro" id="IPR052200">
    <property type="entry name" value="Protoporphyrinogen_IX_DH"/>
</dbReference>
<dbReference type="PANTHER" id="PTHR38030:SF2">
    <property type="entry name" value="PROTOPORPHYRINOGEN IX DEHYDROGENASE [QUINONE]"/>
    <property type="match status" value="1"/>
</dbReference>
<keyword evidence="3" id="KW-0288">FMN</keyword>
<accession>A0A2T6BKR3</accession>
<dbReference type="GO" id="GO:0010181">
    <property type="term" value="F:FMN binding"/>
    <property type="evidence" value="ECO:0007669"/>
    <property type="project" value="InterPro"/>
</dbReference>
<proteinExistence type="predicted"/>
<dbReference type="OrthoDB" id="9795729at2"/>
<dbReference type="EMBL" id="QBKS01000001">
    <property type="protein sequence ID" value="PTX56660.1"/>
    <property type="molecule type" value="Genomic_DNA"/>
</dbReference>
<evidence type="ECO:0000313" key="5">
    <source>
        <dbReference type="EMBL" id="PTX56660.1"/>
    </source>
</evidence>
<evidence type="ECO:0000259" key="4">
    <source>
        <dbReference type="PROSITE" id="PS50902"/>
    </source>
</evidence>